<evidence type="ECO:0000256" key="7">
    <source>
        <dbReference type="ARBA" id="ARBA00042984"/>
    </source>
</evidence>
<feature type="domain" description="2-oxoglutarate dehydrogenase E1 component N-terminal" evidence="8">
    <location>
        <begin position="64"/>
        <end position="97"/>
    </location>
</feature>
<dbReference type="AlphaFoldDB" id="A0A922LDS5"/>
<reference evidence="9" key="2">
    <citation type="journal article" date="2022" name="Res Sq">
        <title>Comparative Genomics Reveals Insights into the Divergent Evolution of Astigmatic Mites and Household Pest Adaptations.</title>
        <authorList>
            <person name="Xiong Q."/>
            <person name="Wan A.T.-Y."/>
            <person name="Liu X.-Y."/>
            <person name="Fung C.S.-H."/>
            <person name="Xiao X."/>
            <person name="Malainual N."/>
            <person name="Hou J."/>
            <person name="Wang L."/>
            <person name="Wang M."/>
            <person name="Yang K."/>
            <person name="Cui Y."/>
            <person name="Leung E."/>
            <person name="Nong W."/>
            <person name="Shin S.-K."/>
            <person name="Au S."/>
            <person name="Jeong K.Y."/>
            <person name="Chew F.T."/>
            <person name="Hui J."/>
            <person name="Leung T.F."/>
            <person name="Tungtrongchitr A."/>
            <person name="Zhong N."/>
            <person name="Liu Z."/>
            <person name="Tsui S."/>
        </authorList>
    </citation>
    <scope>NUCLEOTIDE SEQUENCE</scope>
    <source>
        <strain evidence="9">Derf</strain>
        <tissue evidence="9">Whole organism</tissue>
    </source>
</reference>
<comment type="cofactor">
    <cofactor evidence="1">
        <name>thiamine diphosphate</name>
        <dbReference type="ChEBI" id="CHEBI:58937"/>
    </cofactor>
</comment>
<dbReference type="EMBL" id="ASGP02000001">
    <property type="protein sequence ID" value="KAH9530275.1"/>
    <property type="molecule type" value="Genomic_DNA"/>
</dbReference>
<keyword evidence="4" id="KW-0786">Thiamine pyrophosphate</keyword>
<comment type="caution">
    <text evidence="9">The sequence shown here is derived from an EMBL/GenBank/DDBJ whole genome shotgun (WGS) entry which is preliminary data.</text>
</comment>
<keyword evidence="3" id="KW-0560">Oxidoreductase</keyword>
<evidence type="ECO:0000256" key="4">
    <source>
        <dbReference type="ARBA" id="ARBA00023052"/>
    </source>
</evidence>
<gene>
    <name evidence="9" type="ORF">DERF_004090</name>
</gene>
<dbReference type="PANTHER" id="PTHR23152">
    <property type="entry name" value="2-OXOGLUTARATE DEHYDROGENASE"/>
    <property type="match status" value="1"/>
</dbReference>
<evidence type="ECO:0000256" key="5">
    <source>
        <dbReference type="ARBA" id="ARBA00037426"/>
    </source>
</evidence>
<evidence type="ECO:0000313" key="10">
    <source>
        <dbReference type="Proteomes" id="UP000790347"/>
    </source>
</evidence>
<proteinExistence type="inferred from homology"/>
<evidence type="ECO:0000259" key="8">
    <source>
        <dbReference type="Pfam" id="PF16078"/>
    </source>
</evidence>
<evidence type="ECO:0000256" key="2">
    <source>
        <dbReference type="ARBA" id="ARBA00006936"/>
    </source>
</evidence>
<dbReference type="Proteomes" id="UP000790347">
    <property type="component" value="Unassembled WGS sequence"/>
</dbReference>
<dbReference type="Gene3D" id="1.10.287.1150">
    <property type="entry name" value="TPP helical domain"/>
    <property type="match status" value="1"/>
</dbReference>
<comment type="function">
    <text evidence="5">The 2-oxoglutarate dehydrogenase complex catalyzes the overall conversion of 2-oxoglutarate to succinyl-CoA and CO(2). It contains multiple copies of three enzymatic components: 2-oxoglutarate dehydrogenase (E1), dihydrolipoamide succinyltransferase (E2) and lipoamide dehydrogenase (E3).</text>
</comment>
<evidence type="ECO:0000313" key="9">
    <source>
        <dbReference type="EMBL" id="KAH9530275.1"/>
    </source>
</evidence>
<keyword evidence="10" id="KW-1185">Reference proteome</keyword>
<dbReference type="InterPro" id="IPR011603">
    <property type="entry name" value="2oxoglutarate_DH_E1"/>
</dbReference>
<evidence type="ECO:0000256" key="1">
    <source>
        <dbReference type="ARBA" id="ARBA00001964"/>
    </source>
</evidence>
<comment type="similarity">
    <text evidence="2">Belongs to the alpha-ketoglutarate dehydrogenase family.</text>
</comment>
<protein>
    <recommendedName>
        <fullName evidence="6">2-oxoglutarate dehydrogenase, mitochondrial</fullName>
    </recommendedName>
    <alternativeName>
        <fullName evidence="7">2-oxoglutarate dehydrogenase complex component E1</fullName>
    </alternativeName>
</protein>
<name>A0A922LDS5_DERFA</name>
<dbReference type="Pfam" id="PF16078">
    <property type="entry name" value="2-oxogl_dehyd_N"/>
    <property type="match status" value="1"/>
</dbReference>
<dbReference type="GO" id="GO:0045252">
    <property type="term" value="C:oxoglutarate dehydrogenase complex"/>
    <property type="evidence" value="ECO:0007669"/>
    <property type="project" value="TreeGrafter"/>
</dbReference>
<dbReference type="GO" id="GO:0030976">
    <property type="term" value="F:thiamine pyrophosphate binding"/>
    <property type="evidence" value="ECO:0007669"/>
    <property type="project" value="InterPro"/>
</dbReference>
<dbReference type="GO" id="GO:0004591">
    <property type="term" value="F:oxoglutarate dehydrogenase (succinyl-transferring) activity"/>
    <property type="evidence" value="ECO:0007669"/>
    <property type="project" value="TreeGrafter"/>
</dbReference>
<dbReference type="GO" id="GO:0006099">
    <property type="term" value="P:tricarboxylic acid cycle"/>
    <property type="evidence" value="ECO:0007669"/>
    <property type="project" value="TreeGrafter"/>
</dbReference>
<dbReference type="PANTHER" id="PTHR23152:SF4">
    <property type="entry name" value="2-OXOADIPATE DEHYDROGENASE COMPLEX COMPONENT E1"/>
    <property type="match status" value="1"/>
</dbReference>
<evidence type="ECO:0000256" key="6">
    <source>
        <dbReference type="ARBA" id="ARBA00040267"/>
    </source>
</evidence>
<accession>A0A922LDS5</accession>
<dbReference type="InterPro" id="IPR032106">
    <property type="entry name" value="2-oxogl_dehyd_N"/>
</dbReference>
<organism evidence="9 10">
    <name type="scientific">Dermatophagoides farinae</name>
    <name type="common">American house dust mite</name>
    <dbReference type="NCBI Taxonomy" id="6954"/>
    <lineage>
        <taxon>Eukaryota</taxon>
        <taxon>Metazoa</taxon>
        <taxon>Ecdysozoa</taxon>
        <taxon>Arthropoda</taxon>
        <taxon>Chelicerata</taxon>
        <taxon>Arachnida</taxon>
        <taxon>Acari</taxon>
        <taxon>Acariformes</taxon>
        <taxon>Sarcoptiformes</taxon>
        <taxon>Astigmata</taxon>
        <taxon>Psoroptidia</taxon>
        <taxon>Analgoidea</taxon>
        <taxon>Pyroglyphidae</taxon>
        <taxon>Dermatophagoidinae</taxon>
        <taxon>Dermatophagoides</taxon>
    </lineage>
</organism>
<dbReference type="GO" id="GO:0005739">
    <property type="term" value="C:mitochondrion"/>
    <property type="evidence" value="ECO:0007669"/>
    <property type="project" value="TreeGrafter"/>
</dbReference>
<reference evidence="9" key="1">
    <citation type="submission" date="2013-05" db="EMBL/GenBank/DDBJ databases">
        <authorList>
            <person name="Yim A.K.Y."/>
            <person name="Chan T.F."/>
            <person name="Ji K.M."/>
            <person name="Liu X.Y."/>
            <person name="Zhou J.W."/>
            <person name="Li R.Q."/>
            <person name="Yang K.Y."/>
            <person name="Li J."/>
            <person name="Li M."/>
            <person name="Law P.T.W."/>
            <person name="Wu Y.L."/>
            <person name="Cai Z.L."/>
            <person name="Qin H."/>
            <person name="Bao Y."/>
            <person name="Leung R.K.K."/>
            <person name="Ng P.K.S."/>
            <person name="Zou J."/>
            <person name="Zhong X.J."/>
            <person name="Ran P.X."/>
            <person name="Zhong N.S."/>
            <person name="Liu Z.G."/>
            <person name="Tsui S.K.W."/>
        </authorList>
    </citation>
    <scope>NUCLEOTIDE SEQUENCE</scope>
    <source>
        <strain evidence="9">Derf</strain>
        <tissue evidence="9">Whole organism</tissue>
    </source>
</reference>
<sequence>MYRAALALKSGHHRLYGGLNGLLINGRFGILVNQSHPTSSTIPKSQSAAAATQAAVATRVVQEPFLNGSSSIYVEEMYKAWMKDPNSVHKSWDVFFRVSETAEPGQAYLSPAMPRTTMYPTASGRTPTTQAEIRSAVTSSDSLRDIEDHLSVQAIIRSYQVRGHYTAQLDPLEIQQHAAMKHSSIGNDLPLSQDVVLRKYKLGNVILQQHKPKLMIVKNFYNEYKKGPNRLVFFFVPNSINKINFYF</sequence>
<evidence type="ECO:0000256" key="3">
    <source>
        <dbReference type="ARBA" id="ARBA00023002"/>
    </source>
</evidence>